<protein>
    <submittedName>
        <fullName evidence="1">Variable lymphocyte receptor B cassette</fullName>
    </submittedName>
</protein>
<reference evidence="2" key="4">
    <citation type="submission" date="2025-05" db="UniProtKB">
        <authorList>
            <consortium name="Ensembl"/>
        </authorList>
    </citation>
    <scope>IDENTIFICATION</scope>
</reference>
<dbReference type="SUPFAM" id="SSF52058">
    <property type="entry name" value="L domain-like"/>
    <property type="match status" value="1"/>
</dbReference>
<keyword evidence="1" id="KW-0675">Receptor</keyword>
<dbReference type="HOGENOM" id="CLU_000288_148_6_1"/>
<sequence>PKGVFDQLANLQTLWLHNNHLTALSAGGLTARHNGLL</sequence>
<accession>A5HHK4</accession>
<dbReference type="Ensembl" id="ENSPMAT00000011421.1">
    <property type="protein sequence ID" value="ENSPMAP00000011375.1"/>
    <property type="gene ID" value="ENSPMAG00000010394.1"/>
</dbReference>
<reference evidence="1" key="3">
    <citation type="submission" date="2007-03" db="EMBL/GenBank/DDBJ databases">
        <authorList>
            <person name="Mardis E.R."/>
        </authorList>
    </citation>
    <scope>NUCLEOTIDE SEQUENCE</scope>
</reference>
<dbReference type="EMBL" id="EF529108">
    <property type="protein sequence ID" value="ABO85809.1"/>
    <property type="molecule type" value="Genomic_DNA"/>
</dbReference>
<name>A5HHK4_PETMA</name>
<evidence type="ECO:0000313" key="1">
    <source>
        <dbReference type="EMBL" id="ABO85809.1"/>
    </source>
</evidence>
<proteinExistence type="predicted"/>
<feature type="non-terminal residue" evidence="1">
    <location>
        <position position="1"/>
    </location>
</feature>
<dbReference type="AlphaFoldDB" id="A5HHK4"/>
<reference evidence="1" key="2">
    <citation type="submission" date="2007-03" db="EMBL/GenBank/DDBJ databases">
        <authorList>
            <person name="Rogozin I.B."/>
            <person name="Iyer L.M."/>
            <person name="Liang L."/>
            <person name="Glazko G.V."/>
            <person name="Liston V.G."/>
            <person name="Pavlov Y.I."/>
            <person name="Pancer Z."/>
        </authorList>
    </citation>
    <scope>NUCLEOTIDE SEQUENCE</scope>
</reference>
<organism evidence="1">
    <name type="scientific">Petromyzon marinus</name>
    <name type="common">Sea lamprey</name>
    <dbReference type="NCBI Taxonomy" id="7757"/>
    <lineage>
        <taxon>Eukaryota</taxon>
        <taxon>Metazoa</taxon>
        <taxon>Chordata</taxon>
        <taxon>Craniata</taxon>
        <taxon>Vertebrata</taxon>
        <taxon>Cyclostomata</taxon>
        <taxon>Hyperoartia</taxon>
        <taxon>Petromyzontiformes</taxon>
        <taxon>Petromyzontidae</taxon>
        <taxon>Petromyzon</taxon>
    </lineage>
</organism>
<reference evidence="1" key="1">
    <citation type="journal article" date="2007" name="Nat. Immunol.">
        <title>Evolution and diversification of lamprey antigen receptors: evidence for involvement of an AID-APOBEC family cytosine deaminase.</title>
        <authorList>
            <person name="Rogozin I.B."/>
            <person name="Iyer L.M."/>
            <person name="Liang L."/>
            <person name="Glazko G.V."/>
            <person name="Liston V.G."/>
            <person name="Pavlov Y.I."/>
            <person name="Aravind L."/>
            <person name="Pancer Z."/>
        </authorList>
    </citation>
    <scope>NUCLEOTIDE SEQUENCE</scope>
</reference>
<evidence type="ECO:0000313" key="2">
    <source>
        <dbReference type="Ensembl" id="ENSPMAP00000011375.1"/>
    </source>
</evidence>
<dbReference type="GeneTree" id="ENSGT01050000247508"/>